<organism evidence="1 2">
    <name type="scientific">Liparis tanakae</name>
    <name type="common">Tanaka's snailfish</name>
    <dbReference type="NCBI Taxonomy" id="230148"/>
    <lineage>
        <taxon>Eukaryota</taxon>
        <taxon>Metazoa</taxon>
        <taxon>Chordata</taxon>
        <taxon>Craniata</taxon>
        <taxon>Vertebrata</taxon>
        <taxon>Euteleostomi</taxon>
        <taxon>Actinopterygii</taxon>
        <taxon>Neopterygii</taxon>
        <taxon>Teleostei</taxon>
        <taxon>Neoteleostei</taxon>
        <taxon>Acanthomorphata</taxon>
        <taxon>Eupercaria</taxon>
        <taxon>Perciformes</taxon>
        <taxon>Cottioidei</taxon>
        <taxon>Cottales</taxon>
        <taxon>Liparidae</taxon>
        <taxon>Liparis</taxon>
    </lineage>
</organism>
<reference evidence="1 2" key="1">
    <citation type="submission" date="2019-03" db="EMBL/GenBank/DDBJ databases">
        <title>First draft genome of Liparis tanakae, snailfish: a comprehensive survey of snailfish specific genes.</title>
        <authorList>
            <person name="Kim W."/>
            <person name="Song I."/>
            <person name="Jeong J.-H."/>
            <person name="Kim D."/>
            <person name="Kim S."/>
            <person name="Ryu S."/>
            <person name="Song J.Y."/>
            <person name="Lee S.K."/>
        </authorList>
    </citation>
    <scope>NUCLEOTIDE SEQUENCE [LARGE SCALE GENOMIC DNA]</scope>
    <source>
        <tissue evidence="1">Muscle</tissue>
    </source>
</reference>
<dbReference type="Proteomes" id="UP000314294">
    <property type="component" value="Unassembled WGS sequence"/>
</dbReference>
<evidence type="ECO:0000313" key="1">
    <source>
        <dbReference type="EMBL" id="TNN40720.1"/>
    </source>
</evidence>
<gene>
    <name evidence="1" type="ORF">EYF80_049110</name>
</gene>
<comment type="caution">
    <text evidence="1">The sequence shown here is derived from an EMBL/GenBank/DDBJ whole genome shotgun (WGS) entry which is preliminary data.</text>
</comment>
<sequence length="157" mass="16855">METTAGTMTPSSFTTELHRVGAAPGSRSFSWSSVCGGVNADSEAAAGGSAGLCQCTQLEGRRLHARFVMVQMIPVRLQTKVMVLKMRNMRPEVLYLGSRSQSLSPCSCSTSFIWNISSVDCGPHHRAIRPDMITDEPYRAICSTAGRDGDDVLAGVI</sequence>
<name>A0A4Z2FIH0_9TELE</name>
<accession>A0A4Z2FIH0</accession>
<evidence type="ECO:0000313" key="2">
    <source>
        <dbReference type="Proteomes" id="UP000314294"/>
    </source>
</evidence>
<keyword evidence="2" id="KW-1185">Reference proteome</keyword>
<dbReference type="AlphaFoldDB" id="A0A4Z2FIH0"/>
<protein>
    <submittedName>
        <fullName evidence="1">Uncharacterized protein</fullName>
    </submittedName>
</protein>
<proteinExistence type="predicted"/>
<dbReference type="EMBL" id="SRLO01001165">
    <property type="protein sequence ID" value="TNN40720.1"/>
    <property type="molecule type" value="Genomic_DNA"/>
</dbReference>